<dbReference type="GO" id="GO:0005762">
    <property type="term" value="C:mitochondrial large ribosomal subunit"/>
    <property type="evidence" value="ECO:0007669"/>
    <property type="project" value="TreeGrafter"/>
</dbReference>
<dbReference type="RefSeq" id="XP_005538803.1">
    <property type="nucleotide sequence ID" value="XM_005538746.1"/>
</dbReference>
<comment type="subcellular location">
    <subcellularLocation>
        <location evidence="1">Mitochondrion</location>
    </subcellularLocation>
</comment>
<dbReference type="EMBL" id="AP006501">
    <property type="protein sequence ID" value="BAM82767.1"/>
    <property type="molecule type" value="Genomic_DNA"/>
</dbReference>
<dbReference type="PANTHER" id="PTHR21183">
    <property type="entry name" value="RIBOSOMAL PROTEIN L47, MITOCHONDRIAL-RELATED"/>
    <property type="match status" value="1"/>
</dbReference>
<evidence type="ECO:0000256" key="4">
    <source>
        <dbReference type="ARBA" id="ARBA00023128"/>
    </source>
</evidence>
<evidence type="ECO:0000313" key="7">
    <source>
        <dbReference type="EMBL" id="BAM82767.1"/>
    </source>
</evidence>
<keyword evidence="3" id="KW-0689">Ribosomal protein</keyword>
<protein>
    <recommendedName>
        <fullName evidence="6">Large ribosomal subunit protein uL29m</fullName>
    </recommendedName>
</protein>
<keyword evidence="8" id="KW-1185">Reference proteome</keyword>
<dbReference type="KEGG" id="cme:CYME_CMS139C"/>
<dbReference type="OrthoDB" id="270763at2759"/>
<keyword evidence="5" id="KW-0687">Ribonucleoprotein</keyword>
<keyword evidence="4" id="KW-0496">Mitochondrion</keyword>
<dbReference type="InterPro" id="IPR036049">
    <property type="entry name" value="Ribosomal_uL29_sf"/>
</dbReference>
<dbReference type="PANTHER" id="PTHR21183:SF18">
    <property type="entry name" value="LARGE RIBOSOMAL SUBUNIT PROTEIN UL29M"/>
    <property type="match status" value="1"/>
</dbReference>
<reference evidence="7 8" key="1">
    <citation type="journal article" date="2004" name="Nature">
        <title>Genome sequence of the ultrasmall unicellular red alga Cyanidioschyzon merolae 10D.</title>
        <authorList>
            <person name="Matsuzaki M."/>
            <person name="Misumi O."/>
            <person name="Shin-i T."/>
            <person name="Maruyama S."/>
            <person name="Takahara M."/>
            <person name="Miyagishima S."/>
            <person name="Mori T."/>
            <person name="Nishida K."/>
            <person name="Yagisawa F."/>
            <person name="Nishida K."/>
            <person name="Yoshida Y."/>
            <person name="Nishimura Y."/>
            <person name="Nakao S."/>
            <person name="Kobayashi T."/>
            <person name="Momoyama Y."/>
            <person name="Higashiyama T."/>
            <person name="Minoda A."/>
            <person name="Sano M."/>
            <person name="Nomoto H."/>
            <person name="Oishi K."/>
            <person name="Hayashi H."/>
            <person name="Ohta F."/>
            <person name="Nishizaka S."/>
            <person name="Haga S."/>
            <person name="Miura S."/>
            <person name="Morishita T."/>
            <person name="Kabeya Y."/>
            <person name="Terasawa K."/>
            <person name="Suzuki Y."/>
            <person name="Ishii Y."/>
            <person name="Asakawa S."/>
            <person name="Takano H."/>
            <person name="Ohta N."/>
            <person name="Kuroiwa H."/>
            <person name="Tanaka K."/>
            <person name="Shimizu N."/>
            <person name="Sugano S."/>
            <person name="Sato N."/>
            <person name="Nozaki H."/>
            <person name="Ogasawara N."/>
            <person name="Kohara Y."/>
            <person name="Kuroiwa T."/>
        </authorList>
    </citation>
    <scope>NUCLEOTIDE SEQUENCE [LARGE SCALE GENOMIC DNA]</scope>
    <source>
        <strain evidence="7 8">10D</strain>
    </source>
</reference>
<dbReference type="Proteomes" id="UP000007014">
    <property type="component" value="Chromosome 19"/>
</dbReference>
<accession>M1VHF1</accession>
<proteinExistence type="inferred from homology"/>
<organism evidence="7 8">
    <name type="scientific">Cyanidioschyzon merolae (strain NIES-3377 / 10D)</name>
    <name type="common">Unicellular red alga</name>
    <dbReference type="NCBI Taxonomy" id="280699"/>
    <lineage>
        <taxon>Eukaryota</taxon>
        <taxon>Rhodophyta</taxon>
        <taxon>Bangiophyceae</taxon>
        <taxon>Cyanidiales</taxon>
        <taxon>Cyanidiaceae</taxon>
        <taxon>Cyanidioschyzon</taxon>
    </lineage>
</organism>
<dbReference type="InterPro" id="IPR038340">
    <property type="entry name" value="MRP-L47_sf"/>
</dbReference>
<comment type="similarity">
    <text evidence="2">Belongs to the universal ribosomal protein uL29 family.</text>
</comment>
<dbReference type="AlphaFoldDB" id="M1VHF1"/>
<dbReference type="STRING" id="280699.M1VHF1"/>
<reference evidence="7 8" key="2">
    <citation type="journal article" date="2007" name="BMC Biol.">
        <title>A 100%-complete sequence reveals unusually simple genomic features in the hot-spring red alga Cyanidioschyzon merolae.</title>
        <authorList>
            <person name="Nozaki H."/>
            <person name="Takano H."/>
            <person name="Misumi O."/>
            <person name="Terasawa K."/>
            <person name="Matsuzaki M."/>
            <person name="Maruyama S."/>
            <person name="Nishida K."/>
            <person name="Yagisawa F."/>
            <person name="Yoshida Y."/>
            <person name="Fujiwara T."/>
            <person name="Takio S."/>
            <person name="Tamura K."/>
            <person name="Chung S.J."/>
            <person name="Nakamura S."/>
            <person name="Kuroiwa H."/>
            <person name="Tanaka K."/>
            <person name="Sato N."/>
            <person name="Kuroiwa T."/>
        </authorList>
    </citation>
    <scope>NUCLEOTIDE SEQUENCE [LARGE SCALE GENOMIC DNA]</scope>
    <source>
        <strain evidence="7 8">10D</strain>
    </source>
</reference>
<dbReference type="SUPFAM" id="SSF46561">
    <property type="entry name" value="Ribosomal protein L29 (L29p)"/>
    <property type="match status" value="1"/>
</dbReference>
<evidence type="ECO:0000256" key="5">
    <source>
        <dbReference type="ARBA" id="ARBA00023274"/>
    </source>
</evidence>
<dbReference type="Pfam" id="PF06984">
    <property type="entry name" value="MRP-L47"/>
    <property type="match status" value="1"/>
</dbReference>
<dbReference type="GeneID" id="16997602"/>
<dbReference type="GO" id="GO:0003735">
    <property type="term" value="F:structural constituent of ribosome"/>
    <property type="evidence" value="ECO:0007669"/>
    <property type="project" value="InterPro"/>
</dbReference>
<name>M1VHF1_CYAM1</name>
<evidence type="ECO:0000256" key="2">
    <source>
        <dbReference type="ARBA" id="ARBA00009254"/>
    </source>
</evidence>
<evidence type="ECO:0000256" key="3">
    <source>
        <dbReference type="ARBA" id="ARBA00022980"/>
    </source>
</evidence>
<dbReference type="Gene3D" id="6.10.330.20">
    <property type="match status" value="1"/>
</dbReference>
<evidence type="ECO:0000256" key="1">
    <source>
        <dbReference type="ARBA" id="ARBA00004173"/>
    </source>
</evidence>
<sequence length="182" mass="20521">MTLSLMLCACRSSITRLPGLCSSGTSLATKSPWNRYGSVFYFSKKSGNLESPAAESSASASDGPAVSKASHDAVAELATARVFGQEWTQSTRGMRPSTNARAWKASELRLKSTDDLHRLWFVMMKEKLALLSERDFCRRNQLLWKGSSDLWKLRKGMARLKTVVGERIRQKQAEQRERKWTE</sequence>
<dbReference type="GO" id="GO:0032543">
    <property type="term" value="P:mitochondrial translation"/>
    <property type="evidence" value="ECO:0007669"/>
    <property type="project" value="TreeGrafter"/>
</dbReference>
<evidence type="ECO:0000313" key="8">
    <source>
        <dbReference type="Proteomes" id="UP000007014"/>
    </source>
</evidence>
<gene>
    <name evidence="7" type="ORF">CYME_CMS139C</name>
</gene>
<dbReference type="InterPro" id="IPR010729">
    <property type="entry name" value="Ribosomal_uL29_mit"/>
</dbReference>
<evidence type="ECO:0000256" key="6">
    <source>
        <dbReference type="ARBA" id="ARBA00035289"/>
    </source>
</evidence>